<dbReference type="AlphaFoldDB" id="A0A402CX72"/>
<dbReference type="InterPro" id="IPR019734">
    <property type="entry name" value="TPR_rpt"/>
</dbReference>
<name>A0A402CX72_9BACT</name>
<protein>
    <submittedName>
        <fullName evidence="1">Uncharacterized protein</fullName>
    </submittedName>
</protein>
<dbReference type="PROSITE" id="PS50005">
    <property type="entry name" value="TPR"/>
    <property type="match status" value="1"/>
</dbReference>
<dbReference type="RefSeq" id="WP_119321947.1">
    <property type="nucleotide sequence ID" value="NZ_AP025739.1"/>
</dbReference>
<dbReference type="SUPFAM" id="SSF48452">
    <property type="entry name" value="TPR-like"/>
    <property type="match status" value="1"/>
</dbReference>
<keyword evidence="2" id="KW-1185">Reference proteome</keyword>
<dbReference type="EMBL" id="AP025739">
    <property type="protein sequence ID" value="BDI32372.1"/>
    <property type="molecule type" value="Genomic_DNA"/>
</dbReference>
<reference evidence="1 2" key="1">
    <citation type="journal article" date="2019" name="Int. J. Syst. Evol. Microbiol.">
        <title>Capsulimonas corticalis gen. nov., sp. nov., an aerobic capsulated bacterium, of a novel bacterial order, Capsulimonadales ord. nov., of the class Armatimonadia of the phylum Armatimonadetes.</title>
        <authorList>
            <person name="Li J."/>
            <person name="Kudo C."/>
            <person name="Tonouchi A."/>
        </authorList>
    </citation>
    <scope>NUCLEOTIDE SEQUENCE [LARGE SCALE GENOMIC DNA]</scope>
    <source>
        <strain evidence="1 2">AX-7</strain>
    </source>
</reference>
<dbReference type="Pfam" id="PF13432">
    <property type="entry name" value="TPR_16"/>
    <property type="match status" value="1"/>
</dbReference>
<proteinExistence type="predicted"/>
<dbReference type="KEGG" id="ccot:CCAX7_44230"/>
<evidence type="ECO:0000313" key="1">
    <source>
        <dbReference type="EMBL" id="BDI32372.1"/>
    </source>
</evidence>
<accession>A0A402CX72</accession>
<dbReference type="Proteomes" id="UP000287394">
    <property type="component" value="Chromosome"/>
</dbReference>
<dbReference type="InterPro" id="IPR011990">
    <property type="entry name" value="TPR-like_helical_dom_sf"/>
</dbReference>
<organism evidence="1 2">
    <name type="scientific">Capsulimonas corticalis</name>
    <dbReference type="NCBI Taxonomy" id="2219043"/>
    <lineage>
        <taxon>Bacteria</taxon>
        <taxon>Bacillati</taxon>
        <taxon>Armatimonadota</taxon>
        <taxon>Armatimonadia</taxon>
        <taxon>Capsulimonadales</taxon>
        <taxon>Capsulimonadaceae</taxon>
        <taxon>Capsulimonas</taxon>
    </lineage>
</organism>
<dbReference type="SMART" id="SM00028">
    <property type="entry name" value="TPR"/>
    <property type="match status" value="2"/>
</dbReference>
<evidence type="ECO:0000313" key="2">
    <source>
        <dbReference type="Proteomes" id="UP000287394"/>
    </source>
</evidence>
<dbReference type="OrthoDB" id="1122525at2"/>
<gene>
    <name evidence="1" type="ORF">CCAX7_44230</name>
</gene>
<dbReference type="Gene3D" id="1.25.40.10">
    <property type="entry name" value="Tetratricopeptide repeat domain"/>
    <property type="match status" value="1"/>
</dbReference>
<sequence length="347" mass="36742">MTQAMDFDGQTSCATADGVTQEVYALLAQANLCRIRGNWPDAIEKCMAAMRMDPQSVAAHGLLGDIYENKGCLDDAIQWYRMALDINPDSPADHQKLERLLIQKSRILDRTKPAAAPPSPVAAVAPPAEQKSGWVRDPFKTLRVTAFSSAALVLAIVIVAMLVSHSHGAGNAAQSQIATPPVVLTSDGLTPSNDDAHGGLSDVRETVDERLLTGMRGDSDLTGHDVSVTDVQSDPRSGRATVTILIAAKDSASLNRDTVAEAILRAAHSAMRLTDPASYTDFTVRVLIPSSSDASTASGAALAALADISRANQAVLDADIAQLTPAQRQQMLTHTWWAGSVLDTPIS</sequence>